<feature type="compositionally biased region" description="Low complexity" evidence="1">
    <location>
        <begin position="35"/>
        <end position="48"/>
    </location>
</feature>
<keyword evidence="3" id="KW-1185">Reference proteome</keyword>
<reference evidence="2 3" key="1">
    <citation type="submission" date="2013-11" db="EMBL/GenBank/DDBJ databases">
        <title>Draft genome of the bovine lungworm Dictyocaulus viviparus.</title>
        <authorList>
            <person name="Mitreva M."/>
        </authorList>
    </citation>
    <scope>NUCLEOTIDE SEQUENCE [LARGE SCALE GENOMIC DNA]</scope>
    <source>
        <strain evidence="2 3">HannoverDv2000</strain>
    </source>
</reference>
<sequence>MKVDETTVSETKTCTISSMSVASAISDDERRYESADSTISTTPSPSRSGHVAQWQKGGTAKSAGLFISQENEKMNRCVIVMKSVVEMVDSRLVANQHRIIRVEVM</sequence>
<name>A0A0D8XTA5_DICVI</name>
<proteinExistence type="predicted"/>
<reference evidence="3" key="2">
    <citation type="journal article" date="2016" name="Sci. Rep.">
        <title>Dictyocaulus viviparus genome, variome and transcriptome elucidate lungworm biology and support future intervention.</title>
        <authorList>
            <person name="McNulty S.N."/>
            <person name="Strube C."/>
            <person name="Rosa B.A."/>
            <person name="Martin J.C."/>
            <person name="Tyagi R."/>
            <person name="Choi Y.J."/>
            <person name="Wang Q."/>
            <person name="Hallsworth Pepin K."/>
            <person name="Zhang X."/>
            <person name="Ozersky P."/>
            <person name="Wilson R.K."/>
            <person name="Sternberg P.W."/>
            <person name="Gasser R.B."/>
            <person name="Mitreva M."/>
        </authorList>
    </citation>
    <scope>NUCLEOTIDE SEQUENCE [LARGE SCALE GENOMIC DNA]</scope>
    <source>
        <strain evidence="3">HannoverDv2000</strain>
    </source>
</reference>
<dbReference type="AlphaFoldDB" id="A0A0D8XTA5"/>
<accession>A0A0D8XTA5</accession>
<evidence type="ECO:0000256" key="1">
    <source>
        <dbReference type="SAM" id="MobiDB-lite"/>
    </source>
</evidence>
<protein>
    <submittedName>
        <fullName evidence="2">Uncharacterized protein</fullName>
    </submittedName>
</protein>
<evidence type="ECO:0000313" key="3">
    <source>
        <dbReference type="Proteomes" id="UP000053766"/>
    </source>
</evidence>
<feature type="region of interest" description="Disordered" evidence="1">
    <location>
        <begin position="27"/>
        <end position="56"/>
    </location>
</feature>
<gene>
    <name evidence="2" type="ORF">DICVIV_06202</name>
</gene>
<dbReference type="Proteomes" id="UP000053766">
    <property type="component" value="Unassembled WGS sequence"/>
</dbReference>
<dbReference type="EMBL" id="KN716295">
    <property type="protein sequence ID" value="KJH47735.1"/>
    <property type="molecule type" value="Genomic_DNA"/>
</dbReference>
<organism evidence="2 3">
    <name type="scientific">Dictyocaulus viviparus</name>
    <name type="common">Bovine lungworm</name>
    <dbReference type="NCBI Taxonomy" id="29172"/>
    <lineage>
        <taxon>Eukaryota</taxon>
        <taxon>Metazoa</taxon>
        <taxon>Ecdysozoa</taxon>
        <taxon>Nematoda</taxon>
        <taxon>Chromadorea</taxon>
        <taxon>Rhabditida</taxon>
        <taxon>Rhabditina</taxon>
        <taxon>Rhabditomorpha</taxon>
        <taxon>Strongyloidea</taxon>
        <taxon>Metastrongylidae</taxon>
        <taxon>Dictyocaulus</taxon>
    </lineage>
</organism>
<evidence type="ECO:0000313" key="2">
    <source>
        <dbReference type="EMBL" id="KJH47735.1"/>
    </source>
</evidence>